<evidence type="ECO:0000256" key="3">
    <source>
        <dbReference type="ARBA" id="ARBA00023163"/>
    </source>
</evidence>
<organism evidence="5 6">
    <name type="scientific">Vibrio maritimus</name>
    <dbReference type="NCBI Taxonomy" id="990268"/>
    <lineage>
        <taxon>Bacteria</taxon>
        <taxon>Pseudomonadati</taxon>
        <taxon>Pseudomonadota</taxon>
        <taxon>Gammaproteobacteria</taxon>
        <taxon>Vibrionales</taxon>
        <taxon>Vibrionaceae</taxon>
        <taxon>Vibrio</taxon>
    </lineage>
</organism>
<feature type="domain" description="HTH araC/xylS-type" evidence="4">
    <location>
        <begin position="12"/>
        <end position="110"/>
    </location>
</feature>
<evidence type="ECO:0000256" key="2">
    <source>
        <dbReference type="ARBA" id="ARBA00023125"/>
    </source>
</evidence>
<dbReference type="Gene3D" id="1.10.10.60">
    <property type="entry name" value="Homeodomain-like"/>
    <property type="match status" value="1"/>
</dbReference>
<dbReference type="InterPro" id="IPR018062">
    <property type="entry name" value="HTH_AraC-typ_CS"/>
</dbReference>
<protein>
    <submittedName>
        <fullName evidence="5">Transcriptional regulator AraC family</fullName>
    </submittedName>
</protein>
<dbReference type="Proteomes" id="UP000029224">
    <property type="component" value="Unassembled WGS sequence"/>
</dbReference>
<dbReference type="PRINTS" id="PR00032">
    <property type="entry name" value="HTHARAC"/>
</dbReference>
<keyword evidence="6" id="KW-1185">Reference proteome</keyword>
<dbReference type="PANTHER" id="PTHR47894:SF1">
    <property type="entry name" value="HTH-TYPE TRANSCRIPTIONAL REGULATOR VQSM"/>
    <property type="match status" value="1"/>
</dbReference>
<evidence type="ECO:0000259" key="4">
    <source>
        <dbReference type="PROSITE" id="PS01124"/>
    </source>
</evidence>
<dbReference type="EMBL" id="BBMT01000008">
    <property type="protein sequence ID" value="GAL35856.1"/>
    <property type="molecule type" value="Genomic_DNA"/>
</dbReference>
<dbReference type="InterPro" id="IPR018060">
    <property type="entry name" value="HTH_AraC"/>
</dbReference>
<evidence type="ECO:0000313" key="5">
    <source>
        <dbReference type="EMBL" id="GAL35856.1"/>
    </source>
</evidence>
<proteinExistence type="predicted"/>
<reference evidence="5 6" key="2">
    <citation type="submission" date="2014-09" db="EMBL/GenBank/DDBJ databases">
        <authorList>
            <consortium name="NBRP consortium"/>
            <person name="Sawabe T."/>
            <person name="Meirelles P."/>
            <person name="Nakanishi M."/>
            <person name="Sayaka M."/>
            <person name="Hattori M."/>
            <person name="Ohkuma M."/>
        </authorList>
    </citation>
    <scope>NUCLEOTIDE SEQUENCE [LARGE SCALE GENOMIC DNA]</scope>
    <source>
        <strain evidence="5 6">JCM 19240</strain>
    </source>
</reference>
<dbReference type="PROSITE" id="PS00041">
    <property type="entry name" value="HTH_ARAC_FAMILY_1"/>
    <property type="match status" value="1"/>
</dbReference>
<accession>A0A090T7D1</accession>
<dbReference type="AlphaFoldDB" id="A0A090T7D1"/>
<dbReference type="InterPro" id="IPR020449">
    <property type="entry name" value="Tscrpt_reg_AraC-type_HTH"/>
</dbReference>
<keyword evidence="2" id="KW-0238">DNA-binding</keyword>
<dbReference type="GO" id="GO:0003700">
    <property type="term" value="F:DNA-binding transcription factor activity"/>
    <property type="evidence" value="ECO:0007669"/>
    <property type="project" value="InterPro"/>
</dbReference>
<keyword evidence="1" id="KW-0805">Transcription regulation</keyword>
<evidence type="ECO:0000313" key="6">
    <source>
        <dbReference type="Proteomes" id="UP000029224"/>
    </source>
</evidence>
<evidence type="ECO:0000256" key="1">
    <source>
        <dbReference type="ARBA" id="ARBA00023015"/>
    </source>
</evidence>
<name>A0A090T7D1_9VIBR</name>
<keyword evidence="3" id="KW-0804">Transcription</keyword>
<dbReference type="PROSITE" id="PS01124">
    <property type="entry name" value="HTH_ARAC_FAMILY_2"/>
    <property type="match status" value="1"/>
</dbReference>
<dbReference type="PANTHER" id="PTHR47894">
    <property type="entry name" value="HTH-TYPE TRANSCRIPTIONAL REGULATOR GADX"/>
    <property type="match status" value="1"/>
</dbReference>
<dbReference type="GO" id="GO:0005829">
    <property type="term" value="C:cytosol"/>
    <property type="evidence" value="ECO:0007669"/>
    <property type="project" value="TreeGrafter"/>
</dbReference>
<comment type="caution">
    <text evidence="5">The sequence shown here is derived from an EMBL/GenBank/DDBJ whole genome shotgun (WGS) entry which is preliminary data.</text>
</comment>
<dbReference type="Pfam" id="PF12833">
    <property type="entry name" value="HTH_18"/>
    <property type="match status" value="1"/>
</dbReference>
<dbReference type="InterPro" id="IPR009057">
    <property type="entry name" value="Homeodomain-like_sf"/>
</dbReference>
<dbReference type="SMART" id="SM00342">
    <property type="entry name" value="HTH_ARAC"/>
    <property type="match status" value="1"/>
</dbReference>
<dbReference type="GO" id="GO:0000976">
    <property type="term" value="F:transcription cis-regulatory region binding"/>
    <property type="evidence" value="ECO:0007669"/>
    <property type="project" value="TreeGrafter"/>
</dbReference>
<sequence length="114" mass="13313">MQFDVAQPDWFESVSALVISYSCLPWFNIDWFAQALGMTRRTLQRNLKARGLVFKQMKEQARLHKAMELLAYTDLSVAEISWQVGYTDLSNFNRAFKKRCGITPANYRNSLLER</sequence>
<reference evidence="5 6" key="1">
    <citation type="submission" date="2014-09" db="EMBL/GenBank/DDBJ databases">
        <title>Vibrio maritimus JCM 19240. (C210) whole genome shotgun sequence.</title>
        <authorList>
            <person name="Sawabe T."/>
            <person name="Meirelles P."/>
            <person name="Nakanishi M."/>
            <person name="Sayaka M."/>
            <person name="Hattori M."/>
            <person name="Ohkuma M."/>
        </authorList>
    </citation>
    <scope>NUCLEOTIDE SEQUENCE [LARGE SCALE GENOMIC DNA]</scope>
    <source>
        <strain evidence="5 6">JCM 19240</strain>
    </source>
</reference>
<dbReference type="SUPFAM" id="SSF46689">
    <property type="entry name" value="Homeodomain-like"/>
    <property type="match status" value="1"/>
</dbReference>
<gene>
    <name evidence="5" type="ORF">JCM19240_4791</name>
</gene>